<gene>
    <name evidence="1" type="ORF">PTD2_08899</name>
</gene>
<reference evidence="1 2" key="1">
    <citation type="submission" date="2006-02" db="EMBL/GenBank/DDBJ databases">
        <authorList>
            <person name="Moran M.A."/>
            <person name="Kjelleberg S."/>
            <person name="Egan S."/>
            <person name="Saunders N."/>
            <person name="Thomas T."/>
            <person name="Ferriera S."/>
            <person name="Johnson J."/>
            <person name="Kravitz S."/>
            <person name="Halpern A."/>
            <person name="Remington K."/>
            <person name="Beeson K."/>
            <person name="Tran B."/>
            <person name="Rogers Y.-H."/>
            <person name="Friedman R."/>
            <person name="Venter J.C."/>
        </authorList>
    </citation>
    <scope>NUCLEOTIDE SEQUENCE [LARGE SCALE GENOMIC DNA]</scope>
    <source>
        <strain evidence="1 2">D2</strain>
    </source>
</reference>
<keyword evidence="2" id="KW-1185">Reference proteome</keyword>
<dbReference type="EMBL" id="AAOH01000003">
    <property type="protein sequence ID" value="EAR29150.1"/>
    <property type="molecule type" value="Genomic_DNA"/>
</dbReference>
<evidence type="ECO:0000313" key="2">
    <source>
        <dbReference type="Proteomes" id="UP000006201"/>
    </source>
</evidence>
<dbReference type="AlphaFoldDB" id="A4C985"/>
<dbReference type="Proteomes" id="UP000006201">
    <property type="component" value="Unassembled WGS sequence"/>
</dbReference>
<evidence type="ECO:0000313" key="1">
    <source>
        <dbReference type="EMBL" id="EAR29150.1"/>
    </source>
</evidence>
<proteinExistence type="predicted"/>
<dbReference type="HOGENOM" id="CLU_3421139_0_0_6"/>
<accession>A4C985</accession>
<sequence>MLTGLRVLKKGVVNHGFYQVALLK</sequence>
<comment type="caution">
    <text evidence="1">The sequence shown here is derived from an EMBL/GenBank/DDBJ whole genome shotgun (WGS) entry which is preliminary data.</text>
</comment>
<organism evidence="1 2">
    <name type="scientific">Pseudoalteromonas tunicata D2</name>
    <dbReference type="NCBI Taxonomy" id="87626"/>
    <lineage>
        <taxon>Bacteria</taxon>
        <taxon>Pseudomonadati</taxon>
        <taxon>Pseudomonadota</taxon>
        <taxon>Gammaproteobacteria</taxon>
        <taxon>Alteromonadales</taxon>
        <taxon>Pseudoalteromonadaceae</taxon>
        <taxon>Pseudoalteromonas</taxon>
    </lineage>
</organism>
<name>A4C985_9GAMM</name>
<protein>
    <submittedName>
        <fullName evidence="1">Uncharacterized protein</fullName>
    </submittedName>
</protein>
<dbReference type="STRING" id="87626.PTD2_08899"/>